<feature type="domain" description="HNH nuclease" evidence="1">
    <location>
        <begin position="67"/>
        <end position="96"/>
    </location>
</feature>
<proteinExistence type="predicted"/>
<reference evidence="2 4" key="1">
    <citation type="submission" date="2024-04" db="EMBL/GenBank/DDBJ databases">
        <title>Tritrichomonas musculus Genome.</title>
        <authorList>
            <person name="Alves-Ferreira E."/>
            <person name="Grigg M."/>
            <person name="Lorenzi H."/>
            <person name="Galac M."/>
        </authorList>
    </citation>
    <scope>NUCLEOTIDE SEQUENCE [LARGE SCALE GENOMIC DNA]</scope>
    <source>
        <strain evidence="2 4">EAF2021</strain>
    </source>
</reference>
<accession>A0ABR2GJG6</accession>
<dbReference type="InterPro" id="IPR044925">
    <property type="entry name" value="His-Me_finger_sf"/>
</dbReference>
<evidence type="ECO:0000313" key="2">
    <source>
        <dbReference type="EMBL" id="KAK8834067.1"/>
    </source>
</evidence>
<evidence type="ECO:0000313" key="3">
    <source>
        <dbReference type="EMBL" id="KAK8839869.1"/>
    </source>
</evidence>
<organism evidence="2 4">
    <name type="scientific">Tritrichomonas musculus</name>
    <dbReference type="NCBI Taxonomy" id="1915356"/>
    <lineage>
        <taxon>Eukaryota</taxon>
        <taxon>Metamonada</taxon>
        <taxon>Parabasalia</taxon>
        <taxon>Tritrichomonadida</taxon>
        <taxon>Tritrichomonadidae</taxon>
        <taxon>Tritrichomonas</taxon>
    </lineage>
</organism>
<comment type="caution">
    <text evidence="2">The sequence shown here is derived from an EMBL/GenBank/DDBJ whole genome shotgun (WGS) entry which is preliminary data.</text>
</comment>
<dbReference type="Pfam" id="PF13392">
    <property type="entry name" value="HNH_3"/>
    <property type="match status" value="1"/>
</dbReference>
<evidence type="ECO:0000259" key="1">
    <source>
        <dbReference type="Pfam" id="PF13392"/>
    </source>
</evidence>
<keyword evidence="4" id="KW-1185">Reference proteome</keyword>
<dbReference type="EMBL" id="JAPFFF010000530">
    <property type="protein sequence ID" value="KAK8834067.1"/>
    <property type="molecule type" value="Genomic_DNA"/>
</dbReference>
<sequence length="179" mass="21477">MSWETLKFDNDYEINTDYPYQIRRKNDGYVITEWIRNKYVAVSLNCIICSKHRLIAFQWITNDDPDSKTQVDHKNKDYTDNHISNLRWVTPSQNSMNCSSYNGFECEYVDDLPIDVVPIIWYNGFEFDGYFMDQDGDVWYDTGVNFRKLHIGKKNTVCIRDIYHKRHDFGIRGLRREFI</sequence>
<dbReference type="SUPFAM" id="SSF54060">
    <property type="entry name" value="His-Me finger endonucleases"/>
    <property type="match status" value="1"/>
</dbReference>
<dbReference type="Gene3D" id="3.90.75.20">
    <property type="match status" value="1"/>
</dbReference>
<gene>
    <name evidence="3" type="ORF">M9Y10_031581</name>
    <name evidence="2" type="ORF">M9Y10_036849</name>
</gene>
<name>A0ABR2GJG6_9EUKA</name>
<protein>
    <recommendedName>
        <fullName evidence="1">HNH nuclease domain-containing protein</fullName>
    </recommendedName>
</protein>
<dbReference type="InterPro" id="IPR003615">
    <property type="entry name" value="HNH_nuc"/>
</dbReference>
<evidence type="ECO:0000313" key="4">
    <source>
        <dbReference type="Proteomes" id="UP001470230"/>
    </source>
</evidence>
<dbReference type="EMBL" id="JAPFFF010000050">
    <property type="protein sequence ID" value="KAK8839869.1"/>
    <property type="molecule type" value="Genomic_DNA"/>
</dbReference>
<dbReference type="Proteomes" id="UP001470230">
    <property type="component" value="Unassembled WGS sequence"/>
</dbReference>